<dbReference type="PROSITE" id="PS51257">
    <property type="entry name" value="PROKAR_LIPOPROTEIN"/>
    <property type="match status" value="1"/>
</dbReference>
<gene>
    <name evidence="1" type="ORF">RRG08_058335</name>
</gene>
<proteinExistence type="predicted"/>
<sequence>MRQNYQDAFTLKPVVRVREKREETIFPSCSSTMGCAMKDGDSWTRLEDACSANRFRDIKSNAYRSFQYFFRPRGDHLADVSSLFLASKFSS</sequence>
<dbReference type="AlphaFoldDB" id="A0AAE1EAB6"/>
<accession>A0AAE1EAB6</accession>
<evidence type="ECO:0000313" key="1">
    <source>
        <dbReference type="EMBL" id="KAK3798658.1"/>
    </source>
</evidence>
<reference evidence="1" key="1">
    <citation type="journal article" date="2023" name="G3 (Bethesda)">
        <title>A reference genome for the long-term kleptoplast-retaining sea slug Elysia crispata morphotype clarki.</title>
        <authorList>
            <person name="Eastman K.E."/>
            <person name="Pendleton A.L."/>
            <person name="Shaikh M.A."/>
            <person name="Suttiyut T."/>
            <person name="Ogas R."/>
            <person name="Tomko P."/>
            <person name="Gavelis G."/>
            <person name="Widhalm J.R."/>
            <person name="Wisecaver J.H."/>
        </authorList>
    </citation>
    <scope>NUCLEOTIDE SEQUENCE</scope>
    <source>
        <strain evidence="1">ECLA1</strain>
    </source>
</reference>
<keyword evidence="2" id="KW-1185">Reference proteome</keyword>
<protein>
    <submittedName>
        <fullName evidence="1">Uncharacterized protein</fullName>
    </submittedName>
</protein>
<organism evidence="1 2">
    <name type="scientific">Elysia crispata</name>
    <name type="common">lettuce slug</name>
    <dbReference type="NCBI Taxonomy" id="231223"/>
    <lineage>
        <taxon>Eukaryota</taxon>
        <taxon>Metazoa</taxon>
        <taxon>Spiralia</taxon>
        <taxon>Lophotrochozoa</taxon>
        <taxon>Mollusca</taxon>
        <taxon>Gastropoda</taxon>
        <taxon>Heterobranchia</taxon>
        <taxon>Euthyneura</taxon>
        <taxon>Panpulmonata</taxon>
        <taxon>Sacoglossa</taxon>
        <taxon>Placobranchoidea</taxon>
        <taxon>Plakobranchidae</taxon>
        <taxon>Elysia</taxon>
    </lineage>
</organism>
<dbReference type="Proteomes" id="UP001283361">
    <property type="component" value="Unassembled WGS sequence"/>
</dbReference>
<comment type="caution">
    <text evidence="1">The sequence shown here is derived from an EMBL/GenBank/DDBJ whole genome shotgun (WGS) entry which is preliminary data.</text>
</comment>
<name>A0AAE1EAB6_9GAST</name>
<dbReference type="EMBL" id="JAWDGP010000645">
    <property type="protein sequence ID" value="KAK3798658.1"/>
    <property type="molecule type" value="Genomic_DNA"/>
</dbReference>
<evidence type="ECO:0000313" key="2">
    <source>
        <dbReference type="Proteomes" id="UP001283361"/>
    </source>
</evidence>